<feature type="domain" description="Inosine/uridine-preferring nucleoside hydrolase" evidence="3">
    <location>
        <begin position="5"/>
        <end position="318"/>
    </location>
</feature>
<dbReference type="InterPro" id="IPR036452">
    <property type="entry name" value="Ribo_hydro-like"/>
</dbReference>
<dbReference type="PANTHER" id="PTHR12304">
    <property type="entry name" value="INOSINE-URIDINE PREFERRING NUCLEOSIDE HYDROLASE"/>
    <property type="match status" value="1"/>
</dbReference>
<gene>
    <name evidence="4" type="primary">rihA_18</name>
    <name evidence="4" type="ORF">SAMEA3545359_01991</name>
</gene>
<proteinExistence type="predicted"/>
<evidence type="ECO:0000259" key="3">
    <source>
        <dbReference type="Pfam" id="PF01156"/>
    </source>
</evidence>
<dbReference type="GO" id="GO:0045437">
    <property type="term" value="F:uridine nucleosidase activity"/>
    <property type="evidence" value="ECO:0007669"/>
    <property type="project" value="UniProtKB-ARBA"/>
</dbReference>
<organism evidence="4">
    <name type="scientific">uncultured Anaerotruncus sp</name>
    <dbReference type="NCBI Taxonomy" id="905011"/>
    <lineage>
        <taxon>Bacteria</taxon>
        <taxon>Bacillati</taxon>
        <taxon>Bacillota</taxon>
        <taxon>Clostridia</taxon>
        <taxon>Eubacteriales</taxon>
        <taxon>Oscillospiraceae</taxon>
        <taxon>Anaerotruncus</taxon>
        <taxon>environmental samples</taxon>
    </lineage>
</organism>
<evidence type="ECO:0000256" key="1">
    <source>
        <dbReference type="ARBA" id="ARBA00022801"/>
    </source>
</evidence>
<dbReference type="GO" id="GO:0005829">
    <property type="term" value="C:cytosol"/>
    <property type="evidence" value="ECO:0007669"/>
    <property type="project" value="TreeGrafter"/>
</dbReference>
<name>A0A1C6J849_9FIRM</name>
<evidence type="ECO:0000313" key="4">
    <source>
        <dbReference type="EMBL" id="SCJ78303.1"/>
    </source>
</evidence>
<dbReference type="PROSITE" id="PS01247">
    <property type="entry name" value="IUNH"/>
    <property type="match status" value="1"/>
</dbReference>
<accession>A0A1C6J849</accession>
<dbReference type="GO" id="GO:0008477">
    <property type="term" value="F:purine nucleosidase activity"/>
    <property type="evidence" value="ECO:0007669"/>
    <property type="project" value="TreeGrafter"/>
</dbReference>
<evidence type="ECO:0000256" key="2">
    <source>
        <dbReference type="ARBA" id="ARBA00023295"/>
    </source>
</evidence>
<dbReference type="EC" id="3.2.-.-" evidence="4"/>
<dbReference type="GO" id="GO:0006152">
    <property type="term" value="P:purine nucleoside catabolic process"/>
    <property type="evidence" value="ECO:0007669"/>
    <property type="project" value="TreeGrafter"/>
</dbReference>
<dbReference type="Gene3D" id="3.90.245.10">
    <property type="entry name" value="Ribonucleoside hydrolase-like"/>
    <property type="match status" value="1"/>
</dbReference>
<keyword evidence="2 4" id="KW-0326">Glycosidase</keyword>
<sequence length="330" mass="35831">MARKVILDVDTGGDDAIAIMTAALCPDLEVVGICTTWGNLPIENTTENTLRVVQLLGMDIPVARGASQAMVKTLFPGRLHNPYTPDFVMDENGNRIGYHDPYLPIPAATIKESDLCAVEFYIKALTESAEKITLIPVGPLTNLALAMRAKPSICEKIEQIVIMGGGHTQRNDTASAEFNIWCDPEAAQVVLTSGCDITIVPLDATHRTALTMDHARRFTEMRTPVGDLTAKLIEERITAYQLLQPANSTGELSTPIHDALAVCAVIDPSVLTEVLYTRVNVDMSGGYADGATIVDTREKQDQPKNCHFALDADIDKFADMLVNYLGRFGG</sequence>
<dbReference type="EMBL" id="FMHG01000001">
    <property type="protein sequence ID" value="SCJ78303.1"/>
    <property type="molecule type" value="Genomic_DNA"/>
</dbReference>
<dbReference type="Pfam" id="PF01156">
    <property type="entry name" value="IU_nuc_hydro"/>
    <property type="match status" value="1"/>
</dbReference>
<protein>
    <submittedName>
        <fullName evidence="4">Pyrimidine-specific ribonucleoside hydrolase rihA</fullName>
        <ecNumber evidence="4">3.2.-.-</ecNumber>
    </submittedName>
</protein>
<reference evidence="4" key="1">
    <citation type="submission" date="2015-09" db="EMBL/GenBank/DDBJ databases">
        <authorList>
            <consortium name="Pathogen Informatics"/>
        </authorList>
    </citation>
    <scope>NUCLEOTIDE SEQUENCE</scope>
    <source>
        <strain evidence="4">2789STDY5834896</strain>
    </source>
</reference>
<dbReference type="InterPro" id="IPR001910">
    <property type="entry name" value="Inosine/uridine_hydrolase_dom"/>
</dbReference>
<dbReference type="SUPFAM" id="SSF53590">
    <property type="entry name" value="Nucleoside hydrolase"/>
    <property type="match status" value="1"/>
</dbReference>
<keyword evidence="1 4" id="KW-0378">Hydrolase</keyword>
<dbReference type="InterPro" id="IPR023186">
    <property type="entry name" value="IUNH"/>
</dbReference>
<dbReference type="PANTHER" id="PTHR12304:SF4">
    <property type="entry name" value="URIDINE NUCLEOSIDASE"/>
    <property type="match status" value="1"/>
</dbReference>
<dbReference type="InterPro" id="IPR015910">
    <property type="entry name" value="I/U_nuclsd_hydro_CS"/>
</dbReference>
<dbReference type="AlphaFoldDB" id="A0A1C6J849"/>